<proteinExistence type="predicted"/>
<dbReference type="NCBIfam" id="TIGR02532">
    <property type="entry name" value="IV_pilin_GFxxxE"/>
    <property type="match status" value="1"/>
</dbReference>
<dbReference type="InterPro" id="IPR012902">
    <property type="entry name" value="N_methyl_site"/>
</dbReference>
<evidence type="ECO:0000313" key="2">
    <source>
        <dbReference type="EMBL" id="MFG6447558.1"/>
    </source>
</evidence>
<evidence type="ECO:0000256" key="1">
    <source>
        <dbReference type="SAM" id="Phobius"/>
    </source>
</evidence>
<organism evidence="2 3">
    <name type="scientific">Roseateles rivi</name>
    <dbReference type="NCBI Taxonomy" id="3299028"/>
    <lineage>
        <taxon>Bacteria</taxon>
        <taxon>Pseudomonadati</taxon>
        <taxon>Pseudomonadota</taxon>
        <taxon>Betaproteobacteria</taxon>
        <taxon>Burkholderiales</taxon>
        <taxon>Sphaerotilaceae</taxon>
        <taxon>Roseateles</taxon>
    </lineage>
</organism>
<dbReference type="PANTHER" id="PTHR30093">
    <property type="entry name" value="GENERAL SECRETION PATHWAY PROTEIN G"/>
    <property type="match status" value="1"/>
</dbReference>
<reference evidence="2 3" key="1">
    <citation type="submission" date="2024-08" db="EMBL/GenBank/DDBJ databases">
        <authorList>
            <person name="Lu H."/>
        </authorList>
    </citation>
    <scope>NUCLEOTIDE SEQUENCE [LARGE SCALE GENOMIC DNA]</scope>
    <source>
        <strain evidence="2 3">BYS180W</strain>
    </source>
</reference>
<dbReference type="EMBL" id="JBIGHZ010000002">
    <property type="protein sequence ID" value="MFG6447558.1"/>
    <property type="molecule type" value="Genomic_DNA"/>
</dbReference>
<name>A0ABW7FTD4_9BURK</name>
<keyword evidence="1" id="KW-0812">Transmembrane</keyword>
<dbReference type="InterPro" id="IPR045584">
    <property type="entry name" value="Pilin-like"/>
</dbReference>
<keyword evidence="1" id="KW-1133">Transmembrane helix</keyword>
<accession>A0ABW7FTD4</accession>
<dbReference type="Pfam" id="PF07963">
    <property type="entry name" value="N_methyl"/>
    <property type="match status" value="1"/>
</dbReference>
<evidence type="ECO:0000313" key="3">
    <source>
        <dbReference type="Proteomes" id="UP001606099"/>
    </source>
</evidence>
<dbReference type="Pfam" id="PF16732">
    <property type="entry name" value="ComP_DUS"/>
    <property type="match status" value="1"/>
</dbReference>
<protein>
    <submittedName>
        <fullName evidence="2">Type IV pilin protein</fullName>
    </submittedName>
</protein>
<dbReference type="InterPro" id="IPR031982">
    <property type="entry name" value="PilE-like"/>
</dbReference>
<dbReference type="Gene3D" id="3.30.700.10">
    <property type="entry name" value="Glycoprotein, Type 4 Pilin"/>
    <property type="match status" value="1"/>
</dbReference>
<sequence length="144" mass="15173">MSRRAMRSASGLQIGLTLVELLIVVAIVAILAAVALPNYGQHVKKTRAQGAGADLAALALSLENQYQLQLAYPVYANATEATTENFPAWAPAQQAFFNYTVQSTASTYSLKAEGKDAMAGCTLTLNSSNVRSVSDSGKCGIASW</sequence>
<dbReference type="Proteomes" id="UP001606099">
    <property type="component" value="Unassembled WGS sequence"/>
</dbReference>
<gene>
    <name evidence="2" type="ORF">ACG0Z6_04800</name>
</gene>
<keyword evidence="1" id="KW-0472">Membrane</keyword>
<dbReference type="SUPFAM" id="SSF54523">
    <property type="entry name" value="Pili subunits"/>
    <property type="match status" value="1"/>
</dbReference>
<comment type="caution">
    <text evidence="2">The sequence shown here is derived from an EMBL/GenBank/DDBJ whole genome shotgun (WGS) entry which is preliminary data.</text>
</comment>
<dbReference type="RefSeq" id="WP_394458999.1">
    <property type="nucleotide sequence ID" value="NZ_JBIGHZ010000002.1"/>
</dbReference>
<keyword evidence="3" id="KW-1185">Reference proteome</keyword>
<dbReference type="PANTHER" id="PTHR30093:SF47">
    <property type="entry name" value="TYPE IV PILUS NON-CORE MINOR PILIN PILE"/>
    <property type="match status" value="1"/>
</dbReference>
<feature type="transmembrane region" description="Helical" evidence="1">
    <location>
        <begin position="12"/>
        <end position="36"/>
    </location>
</feature>